<comment type="caution">
    <text evidence="1">The sequence shown here is derived from an EMBL/GenBank/DDBJ whole genome shotgun (WGS) entry which is preliminary data.</text>
</comment>
<accession>A0A9N9GGL5</accession>
<keyword evidence="2" id="KW-1185">Reference proteome</keyword>
<evidence type="ECO:0000313" key="1">
    <source>
        <dbReference type="EMBL" id="CAG8600979.1"/>
    </source>
</evidence>
<name>A0A9N9GGL5_9GLOM</name>
<organism evidence="1 2">
    <name type="scientific">Ambispora gerdemannii</name>
    <dbReference type="NCBI Taxonomy" id="144530"/>
    <lineage>
        <taxon>Eukaryota</taxon>
        <taxon>Fungi</taxon>
        <taxon>Fungi incertae sedis</taxon>
        <taxon>Mucoromycota</taxon>
        <taxon>Glomeromycotina</taxon>
        <taxon>Glomeromycetes</taxon>
        <taxon>Archaeosporales</taxon>
        <taxon>Ambisporaceae</taxon>
        <taxon>Ambispora</taxon>
    </lineage>
</organism>
<evidence type="ECO:0000313" key="2">
    <source>
        <dbReference type="Proteomes" id="UP000789831"/>
    </source>
</evidence>
<protein>
    <submittedName>
        <fullName evidence="1">2889_t:CDS:1</fullName>
    </submittedName>
</protein>
<proteinExistence type="predicted"/>
<dbReference type="EMBL" id="CAJVPL010002153">
    <property type="protein sequence ID" value="CAG8600979.1"/>
    <property type="molecule type" value="Genomic_DNA"/>
</dbReference>
<sequence>MSKKQHQSTLSKLFTINFFMGLPVAVNSYPMSDFLFTCVNSDALNFNLAPVTETNFLNINYQNHNNPGNLRDSSSIGFKSAFQPNTDYSNDIEMAIPLS</sequence>
<dbReference type="Proteomes" id="UP000789831">
    <property type="component" value="Unassembled WGS sequence"/>
</dbReference>
<dbReference type="AlphaFoldDB" id="A0A9N9GGL5"/>
<reference evidence="1" key="1">
    <citation type="submission" date="2021-06" db="EMBL/GenBank/DDBJ databases">
        <authorList>
            <person name="Kallberg Y."/>
            <person name="Tangrot J."/>
            <person name="Rosling A."/>
        </authorList>
    </citation>
    <scope>NUCLEOTIDE SEQUENCE</scope>
    <source>
        <strain evidence="1">MT106</strain>
    </source>
</reference>
<gene>
    <name evidence="1" type="ORF">AGERDE_LOCUS9101</name>
</gene>